<dbReference type="Pfam" id="PF16810">
    <property type="entry name" value="RXLR"/>
    <property type="match status" value="1"/>
</dbReference>
<feature type="signal peptide" evidence="5">
    <location>
        <begin position="1"/>
        <end position="20"/>
    </location>
</feature>
<reference evidence="7" key="1">
    <citation type="journal article" date="2011" name="Plant Cell">
        <title>Transcriptional programming and functional interactions within the Phytophthora sojae RXLR effector repertoire.</title>
        <authorList>
            <person name="Wang Q."/>
            <person name="Han C."/>
            <person name="Ferreira A.O."/>
            <person name="Yu X."/>
            <person name="Ye W."/>
            <person name="Tripathy S."/>
            <person name="Kale S.D."/>
            <person name="Gu B."/>
            <person name="Sheng Y."/>
            <person name="Sui Y."/>
            <person name="Wang X."/>
            <person name="Zhang Z."/>
            <person name="Cheng B."/>
            <person name="Dong S."/>
            <person name="Shan W."/>
            <person name="Zheng X."/>
            <person name="Dou D."/>
            <person name="Tyler B.M."/>
            <person name="Wang Y."/>
        </authorList>
    </citation>
    <scope>NUCLEOTIDE SEQUENCE</scope>
    <source>
        <strain evidence="6">P7064</strain>
        <strain evidence="7">P7074</strain>
        <strain evidence="8">P7076</strain>
    </source>
</reference>
<proteinExistence type="inferred from homology"/>
<dbReference type="VEuPathDB" id="FungiDB:PHYSODRAFT_284491"/>
<sequence>MRLIHVFLVVVAALVASSNAVPASADISQLTSEQNKRSLRGRQAVVHSDGEKEERRLVNVDLAIKDAVKATNKATVWKAQCAAWKLMGKTPTKLAQELKIMNRGHVKWEKFMAYQKFYGKGPLRYP</sequence>
<dbReference type="EMBL" id="JN253781">
    <property type="protein sequence ID" value="AEK80594.1"/>
    <property type="molecule type" value="Genomic_DNA"/>
</dbReference>
<evidence type="ECO:0000256" key="5">
    <source>
        <dbReference type="RuleBase" id="RU367124"/>
    </source>
</evidence>
<evidence type="ECO:0000256" key="3">
    <source>
        <dbReference type="ARBA" id="ARBA00022525"/>
    </source>
</evidence>
<name>E0W570_PHYSO</name>
<evidence type="ECO:0000256" key="2">
    <source>
        <dbReference type="ARBA" id="ARBA00010400"/>
    </source>
</evidence>
<dbReference type="EMBL" id="JN253783">
    <property type="protein sequence ID" value="AEK80596.1"/>
    <property type="molecule type" value="Genomic_DNA"/>
</dbReference>
<keyword evidence="3 5" id="KW-0964">Secreted</keyword>
<evidence type="ECO:0000313" key="8">
    <source>
        <dbReference type="EMBL" id="AEK80596.1"/>
    </source>
</evidence>
<protein>
    <recommendedName>
        <fullName evidence="5">RxLR effector protein</fullName>
    </recommendedName>
</protein>
<evidence type="ECO:0000313" key="7">
    <source>
        <dbReference type="EMBL" id="AEK80595.1"/>
    </source>
</evidence>
<organism evidence="7">
    <name type="scientific">Phytophthora sojae</name>
    <name type="common">Soybean stem and root rot agent</name>
    <name type="synonym">Phytophthora megasperma f. sp. glycines</name>
    <dbReference type="NCBI Taxonomy" id="67593"/>
    <lineage>
        <taxon>Eukaryota</taxon>
        <taxon>Sar</taxon>
        <taxon>Stramenopiles</taxon>
        <taxon>Oomycota</taxon>
        <taxon>Peronosporomycetes</taxon>
        <taxon>Peronosporales</taxon>
        <taxon>Peronosporaceae</taxon>
        <taxon>Phytophthora</taxon>
    </lineage>
</organism>
<evidence type="ECO:0000256" key="4">
    <source>
        <dbReference type="ARBA" id="ARBA00022729"/>
    </source>
</evidence>
<dbReference type="OrthoDB" id="106321at2759"/>
<comment type="function">
    <text evidence="5">Effector that suppresses plant defense responses during pathogen infection.</text>
</comment>
<comment type="domain">
    <text evidence="5">The RxLR-dEER motif acts to carry the protein into the host cell cytoplasm through binding to cell surface phosphatidylinositol-3-phosphate.</text>
</comment>
<comment type="subcellular location">
    <subcellularLocation>
        <location evidence="1 5">Secreted</location>
    </subcellularLocation>
</comment>
<dbReference type="InterPro" id="IPR031825">
    <property type="entry name" value="RXLR"/>
</dbReference>
<dbReference type="EMBL" id="JN253782">
    <property type="protein sequence ID" value="AEK80595.1"/>
    <property type="molecule type" value="Genomic_DNA"/>
</dbReference>
<dbReference type="KEGG" id="psoj:PHYSODRAFT_284491"/>
<comment type="similarity">
    <text evidence="2 5">Belongs to the RxLR effector family.</text>
</comment>
<dbReference type="SMR" id="E0W570"/>
<accession>E0W570</accession>
<evidence type="ECO:0000256" key="1">
    <source>
        <dbReference type="ARBA" id="ARBA00004613"/>
    </source>
</evidence>
<feature type="chain" id="PRO_5007652755" description="RxLR effector protein" evidence="5">
    <location>
        <begin position="21"/>
        <end position="126"/>
    </location>
</feature>
<keyword evidence="4 5" id="KW-0732">Signal</keyword>
<dbReference type="HOGENOM" id="CLU_1910811_0_0_1"/>
<gene>
    <name evidence="7" type="primary">Avh</name>
</gene>
<evidence type="ECO:0000313" key="6">
    <source>
        <dbReference type="EMBL" id="AEK80594.1"/>
    </source>
</evidence>
<dbReference type="OMA" id="YVAYHEF"/>
<dbReference type="AlphaFoldDB" id="E0W570"/>